<dbReference type="GO" id="GO:0004252">
    <property type="term" value="F:serine-type endopeptidase activity"/>
    <property type="evidence" value="ECO:0007669"/>
    <property type="project" value="InterPro"/>
</dbReference>
<reference evidence="8 9" key="1">
    <citation type="submission" date="2024-01" db="EMBL/GenBank/DDBJ databases">
        <title>Genome assemblies of Stephania.</title>
        <authorList>
            <person name="Yang L."/>
        </authorList>
    </citation>
    <scope>NUCLEOTIDE SEQUENCE [LARGE SCALE GENOMIC DNA]</scope>
    <source>
        <strain evidence="8">QJT</strain>
        <tissue evidence="8">Leaf</tissue>
    </source>
</reference>
<dbReference type="PROSITE" id="PS51892">
    <property type="entry name" value="SUBTILASE"/>
    <property type="match status" value="1"/>
</dbReference>
<dbReference type="InterPro" id="IPR000209">
    <property type="entry name" value="Peptidase_S8/S53_dom"/>
</dbReference>
<dbReference type="InterPro" id="IPR045051">
    <property type="entry name" value="SBT"/>
</dbReference>
<dbReference type="SUPFAM" id="SSF52743">
    <property type="entry name" value="Subtilisin-like"/>
    <property type="match status" value="1"/>
</dbReference>
<keyword evidence="3" id="KW-0732">Signal</keyword>
<dbReference type="GO" id="GO:0006508">
    <property type="term" value="P:proteolysis"/>
    <property type="evidence" value="ECO:0007669"/>
    <property type="project" value="UniProtKB-KW"/>
</dbReference>
<keyword evidence="4" id="KW-0378">Hydrolase</keyword>
<dbReference type="PROSITE" id="PS00138">
    <property type="entry name" value="SUBTILASE_SER"/>
    <property type="match status" value="1"/>
</dbReference>
<evidence type="ECO:0000256" key="6">
    <source>
        <dbReference type="PROSITE-ProRule" id="PRU01240"/>
    </source>
</evidence>
<evidence type="ECO:0000256" key="2">
    <source>
        <dbReference type="ARBA" id="ARBA00022670"/>
    </source>
</evidence>
<dbReference type="Proteomes" id="UP001417504">
    <property type="component" value="Unassembled WGS sequence"/>
</dbReference>
<dbReference type="InterPro" id="IPR023828">
    <property type="entry name" value="Peptidase_S8_Ser-AS"/>
</dbReference>
<keyword evidence="2" id="KW-0645">Protease</keyword>
<dbReference type="EMBL" id="JBBNAE010000005">
    <property type="protein sequence ID" value="KAK9123135.1"/>
    <property type="molecule type" value="Genomic_DNA"/>
</dbReference>
<sequence>MATFDDAISDVVDIISVSLGYNFALNYTEDVIAIGAFHAMQHGILTSTSAGDNGPLPFSIVGVAPWMISAAASTTDRQFVDKVILGDNTTLMGSVIINGFDLKGKMFPLIAGYQAVNTSFCSIEDGRNPKATIMKSEIVRDVNAPTVNSFSSRGPNPITPDILKPDITAPGAEIFAAWSPVGLLSEFQSDTRSGKYNIVTGTSMACPHVSGAAAYVKTFHPHWSPSAIKSALMITASPMNVMRNPD</sequence>
<name>A0AAP0IXS9_9MAGN</name>
<protein>
    <recommendedName>
        <fullName evidence="7">Peptidase S8/S53 domain-containing protein</fullName>
    </recommendedName>
</protein>
<organism evidence="8 9">
    <name type="scientific">Stephania japonica</name>
    <dbReference type="NCBI Taxonomy" id="461633"/>
    <lineage>
        <taxon>Eukaryota</taxon>
        <taxon>Viridiplantae</taxon>
        <taxon>Streptophyta</taxon>
        <taxon>Embryophyta</taxon>
        <taxon>Tracheophyta</taxon>
        <taxon>Spermatophyta</taxon>
        <taxon>Magnoliopsida</taxon>
        <taxon>Ranunculales</taxon>
        <taxon>Menispermaceae</taxon>
        <taxon>Menispermoideae</taxon>
        <taxon>Cissampelideae</taxon>
        <taxon>Stephania</taxon>
    </lineage>
</organism>
<evidence type="ECO:0000256" key="1">
    <source>
        <dbReference type="ARBA" id="ARBA00011073"/>
    </source>
</evidence>
<evidence type="ECO:0000256" key="3">
    <source>
        <dbReference type="ARBA" id="ARBA00022729"/>
    </source>
</evidence>
<gene>
    <name evidence="8" type="ORF">Sjap_012737</name>
</gene>
<comment type="caution">
    <text evidence="8">The sequence shown here is derived from an EMBL/GenBank/DDBJ whole genome shotgun (WGS) entry which is preliminary data.</text>
</comment>
<feature type="domain" description="Peptidase S8/S53" evidence="7">
    <location>
        <begin position="4"/>
        <end position="236"/>
    </location>
</feature>
<keyword evidence="5" id="KW-0720">Serine protease</keyword>
<dbReference type="Pfam" id="PF00082">
    <property type="entry name" value="Peptidase_S8"/>
    <property type="match status" value="1"/>
</dbReference>
<evidence type="ECO:0000313" key="8">
    <source>
        <dbReference type="EMBL" id="KAK9123135.1"/>
    </source>
</evidence>
<dbReference type="AlphaFoldDB" id="A0AAP0IXS9"/>
<comment type="caution">
    <text evidence="6">Lacks conserved residue(s) required for the propagation of feature annotation.</text>
</comment>
<evidence type="ECO:0000256" key="5">
    <source>
        <dbReference type="ARBA" id="ARBA00022825"/>
    </source>
</evidence>
<evidence type="ECO:0000259" key="7">
    <source>
        <dbReference type="Pfam" id="PF00082"/>
    </source>
</evidence>
<keyword evidence="9" id="KW-1185">Reference proteome</keyword>
<accession>A0AAP0IXS9</accession>
<comment type="similarity">
    <text evidence="1 6">Belongs to the peptidase S8 family.</text>
</comment>
<dbReference type="PANTHER" id="PTHR10795">
    <property type="entry name" value="PROPROTEIN CONVERTASE SUBTILISIN/KEXIN"/>
    <property type="match status" value="1"/>
</dbReference>
<evidence type="ECO:0000256" key="4">
    <source>
        <dbReference type="ARBA" id="ARBA00022801"/>
    </source>
</evidence>
<dbReference type="Gene3D" id="3.40.50.200">
    <property type="entry name" value="Peptidase S8/S53 domain"/>
    <property type="match status" value="1"/>
</dbReference>
<proteinExistence type="inferred from homology"/>
<evidence type="ECO:0000313" key="9">
    <source>
        <dbReference type="Proteomes" id="UP001417504"/>
    </source>
</evidence>
<dbReference type="InterPro" id="IPR036852">
    <property type="entry name" value="Peptidase_S8/S53_dom_sf"/>
</dbReference>